<evidence type="ECO:0000256" key="2">
    <source>
        <dbReference type="ARBA" id="ARBA00022552"/>
    </source>
</evidence>
<dbReference type="InterPro" id="IPR011990">
    <property type="entry name" value="TPR-like_helical_dom_sf"/>
</dbReference>
<dbReference type="GO" id="GO:0032040">
    <property type="term" value="C:small-subunit processome"/>
    <property type="evidence" value="ECO:0007669"/>
    <property type="project" value="TreeGrafter"/>
</dbReference>
<keyword evidence="2" id="KW-0698">rRNA processing</keyword>
<dbReference type="GO" id="GO:0003723">
    <property type="term" value="F:RNA binding"/>
    <property type="evidence" value="ECO:0007669"/>
    <property type="project" value="TreeGrafter"/>
</dbReference>
<feature type="compositionally biased region" description="Basic residues" evidence="5">
    <location>
        <begin position="54"/>
        <end position="63"/>
    </location>
</feature>
<dbReference type="InterPro" id="IPR003029">
    <property type="entry name" value="S1_domain"/>
</dbReference>
<organism evidence="7">
    <name type="scientific">Sarcoptes scabiei</name>
    <name type="common">Itch mite</name>
    <name type="synonym">Acarus scabiei</name>
    <dbReference type="NCBI Taxonomy" id="52283"/>
    <lineage>
        <taxon>Eukaryota</taxon>
        <taxon>Metazoa</taxon>
        <taxon>Ecdysozoa</taxon>
        <taxon>Arthropoda</taxon>
        <taxon>Chelicerata</taxon>
        <taxon>Arachnida</taxon>
        <taxon>Acari</taxon>
        <taxon>Acariformes</taxon>
        <taxon>Sarcoptiformes</taxon>
        <taxon>Astigmata</taxon>
        <taxon>Psoroptidia</taxon>
        <taxon>Sarcoptoidea</taxon>
        <taxon>Sarcoptidae</taxon>
        <taxon>Sarcoptinae</taxon>
        <taxon>Sarcoptes</taxon>
    </lineage>
</organism>
<dbReference type="InterPro" id="IPR008847">
    <property type="entry name" value="Suf"/>
</dbReference>
<dbReference type="PANTHER" id="PTHR23270">
    <property type="entry name" value="PROGRAMMED CELL DEATH PROTEIN 11 PRE-RRNA PROCESSING PROTEIN RRP5"/>
    <property type="match status" value="1"/>
</dbReference>
<dbReference type="GO" id="GO:0006364">
    <property type="term" value="P:rRNA processing"/>
    <property type="evidence" value="ECO:0007669"/>
    <property type="project" value="UniProtKB-KW"/>
</dbReference>
<reference evidence="9" key="1">
    <citation type="journal article" date="2020" name="PLoS Negl. Trop. Dis.">
        <title>High-quality nuclear genome for Sarcoptes scabiei-A critical resource for a neglected parasite.</title>
        <authorList>
            <person name="Korhonen P.K."/>
            <person name="Gasser R.B."/>
            <person name="Ma G."/>
            <person name="Wang T."/>
            <person name="Stroehlein A.J."/>
            <person name="Young N.D."/>
            <person name="Ang C.S."/>
            <person name="Fernando D.D."/>
            <person name="Lu H.C."/>
            <person name="Taylor S."/>
            <person name="Reynolds S.L."/>
            <person name="Mofiz E."/>
            <person name="Najaraj S.H."/>
            <person name="Gowda H."/>
            <person name="Madugundu A."/>
            <person name="Renuse S."/>
            <person name="Holt D."/>
            <person name="Pandey A."/>
            <person name="Papenfuss A.T."/>
            <person name="Fischer K."/>
        </authorList>
    </citation>
    <scope>NUCLEOTIDE SEQUENCE [LARGE SCALE GENOMIC DNA]</scope>
</reference>
<dbReference type="Gene3D" id="2.40.50.140">
    <property type="entry name" value="Nucleic acid-binding proteins"/>
    <property type="match status" value="4"/>
</dbReference>
<feature type="domain" description="S1 motif" evidence="6">
    <location>
        <begin position="566"/>
        <end position="635"/>
    </location>
</feature>
<feature type="compositionally biased region" description="Basic and acidic residues" evidence="5">
    <location>
        <begin position="16"/>
        <end position="29"/>
    </location>
</feature>
<dbReference type="EMBL" id="WVUK01000062">
    <property type="protein sequence ID" value="KAF7490633.1"/>
    <property type="molecule type" value="Genomic_DNA"/>
</dbReference>
<dbReference type="InterPro" id="IPR003107">
    <property type="entry name" value="HAT"/>
</dbReference>
<feature type="domain" description="S1 motif" evidence="6">
    <location>
        <begin position="292"/>
        <end position="360"/>
    </location>
</feature>
<reference evidence="7" key="2">
    <citation type="submission" date="2020-01" db="EMBL/GenBank/DDBJ databases">
        <authorList>
            <person name="Korhonen P.K.K."/>
            <person name="Guangxu M.G."/>
            <person name="Wang T.W."/>
            <person name="Stroehlein A.J.S."/>
            <person name="Young N.D."/>
            <person name="Ang C.-S.A."/>
            <person name="Fernando D.W.F."/>
            <person name="Lu H.L."/>
            <person name="Taylor S.T."/>
            <person name="Ehtesham M.E.M."/>
            <person name="Najaraj S.H.N."/>
            <person name="Harsha G.H.G."/>
            <person name="Madugundu A.M."/>
            <person name="Renuse S.R."/>
            <person name="Holt D.H."/>
            <person name="Pandey A.P."/>
            <person name="Papenfuss A.P."/>
            <person name="Gasser R.B.G."/>
            <person name="Fischer K.F."/>
        </authorList>
    </citation>
    <scope>NUCLEOTIDE SEQUENCE</scope>
    <source>
        <strain evidence="7">SSS_KF_BRIS2020</strain>
    </source>
</reference>
<feature type="domain" description="S1 motif" evidence="6">
    <location>
        <begin position="469"/>
        <end position="545"/>
    </location>
</feature>
<proteinExistence type="predicted"/>
<evidence type="ECO:0000313" key="9">
    <source>
        <dbReference type="Proteomes" id="UP000070412"/>
    </source>
</evidence>
<dbReference type="EnsemblMetazoa" id="SSS_5401s_mrna">
    <property type="protein sequence ID" value="KAF7490633.1"/>
    <property type="gene ID" value="SSS_5401"/>
</dbReference>
<keyword evidence="9" id="KW-1185">Reference proteome</keyword>
<sequence length="1487" mass="172475">MMTIEESNIDFPRSYDNNEDHQCFQPKDSFRVPDDELLFKTRRKRTTEQPKFSSKSKKSKKHSEKNIDINENSVPNKSVENKIVIENLSFKCLVENTVIYGCLQEIRDFELKFSISGGMIITVPITNISTIYTALIKDFVRADSNEKNYNNSIPKLQSFFSIGDHFPVKVLSKKIIDKFGHNEIIGSINPKDVYSNFTDSNWANLPQGFNLIASVHSKEDYGYLLDIGSDDFKCFLSNEDLKNHLKLEIGKLINCSVKEVTERTIKVIDRSSKFILDGEVESAVSLQYFSPGALIRGMITNITTRGLEIALCGSFRGFVPRNQLSDDHTAKPSQFKIGQTVQGHVRYVQQHTRQVCCSLKNQMSRKQIKNLIDTIHVGLILDKATVCSRLPYGNILLRIISNFYAIALKKNLFEPKEYNEDDHQRLFQIGSIHRVRVKKIHLIDNLIEVSLRKSFIERKEIRIEDIEVGSILLGTIRKYKSDGIYLKLGFGLNGFVPNHHLTDVPLINISKKLESLFPLKKEIKCRVFRLDRKDSRMPKITLTLKRTLIKMNGDEMFVDFDLIRSGSQSIGTVCLVTRKGILLEFFNRIRGFVPKKFLAVYKIEHPEKVFRVGQLVGCTVISVIHSKQRLVCSLVDPQHSSLFDIKSNPAINSSQNEKLRVGQRLKRMKIIAMQHKGFYLIDSREKYKVFLPMSHLSDDIDLNRILFHCYKINDLVDEVMVFSKDSLNVVTVTRKSVFLQNATHLVTDANEIEINKPFPVVVKRVTSTGVFFETPNAYCGVVRRKFLHDGFYDEPQKLGLVGGQTIFVAAYEIATSFEDEKQENQKDSHPSYLKNYKFTMKLSQILDHQIDNEIIRNEILRSYLNGFNFVRTKWQHQSLSNHDHGKDSKQDESDDMMRKRLSSFTIGQVVFFTVESIIDDEIKMICSLDGVKDNSTVPGIVDKMLEFDTSILSISQMGMAIVTGIDFERNHLILFFEPKTQSKLIRQVKNFKQSNLEKLRLNQIVKATVIGQNSKFVLVILGGHLPGLLAYVPIRRHWNDLRQSIEKFYTIGANYQFQIKYFNDDRSIVFVSPNVSKVNKVTKSEKIEKRTLKSALSSKAKIKFTPESKSTLNFDWNVDDLRVITNGNKTSDDGEDGNDTFNWIDSDNDYLNEESDDDVTLLSAEKNRKSRLERNEEAHQRESRMREIESRLADIGRMPENEKDFEMAVIASPNSSLVWIRFMAFYLERKQFDQARKIGERALQQISFREEKEKLNIWISLLNLENNYGDDDTMQELIEKAIKFNDAKVIYSNLARIYEESSKQIKADSIYKIMMKRFHSDADIWIEYMMFLMRNNQQDQSRKLFEKAKTALPKHCHVELISKFGQIEFRYGDVEKAKTIFEILLATNWKRLDKWFIYIDALIKFTLKPSNQNRDTQNDVRNEEISIDSLDYVRNIFERLLTFKFSPHQMRSVFKKYYDFESKYSGENFEIIEKLKRKASEMNETLD</sequence>
<evidence type="ECO:0000256" key="1">
    <source>
        <dbReference type="ARBA" id="ARBA00004604"/>
    </source>
</evidence>
<evidence type="ECO:0000256" key="4">
    <source>
        <dbReference type="ARBA" id="ARBA00023242"/>
    </source>
</evidence>
<keyword evidence="4" id="KW-0539">Nucleus</keyword>
<dbReference type="SUPFAM" id="SSF48452">
    <property type="entry name" value="TPR-like"/>
    <property type="match status" value="2"/>
</dbReference>
<dbReference type="InterPro" id="IPR012340">
    <property type="entry name" value="NA-bd_OB-fold"/>
</dbReference>
<dbReference type="SMART" id="SM00386">
    <property type="entry name" value="HAT"/>
    <property type="match status" value="5"/>
</dbReference>
<dbReference type="PROSITE" id="PS50126">
    <property type="entry name" value="S1"/>
    <property type="match status" value="3"/>
</dbReference>
<evidence type="ECO:0000259" key="6">
    <source>
        <dbReference type="PROSITE" id="PS50126"/>
    </source>
</evidence>
<evidence type="ECO:0000313" key="8">
    <source>
        <dbReference type="EnsemblMetazoa" id="KAF7490633.1"/>
    </source>
</evidence>
<evidence type="ECO:0000256" key="5">
    <source>
        <dbReference type="SAM" id="MobiDB-lite"/>
    </source>
</evidence>
<dbReference type="Pfam" id="PF05843">
    <property type="entry name" value="Suf"/>
    <property type="match status" value="1"/>
</dbReference>
<feature type="region of interest" description="Disordered" evidence="5">
    <location>
        <begin position="1"/>
        <end position="29"/>
    </location>
</feature>
<keyword evidence="3" id="KW-0677">Repeat</keyword>
<dbReference type="InterPro" id="IPR045209">
    <property type="entry name" value="Rrp5"/>
</dbReference>
<dbReference type="Gene3D" id="1.25.40.10">
    <property type="entry name" value="Tetratricopeptide repeat domain"/>
    <property type="match status" value="1"/>
</dbReference>
<reference evidence="8" key="3">
    <citation type="submission" date="2022-06" db="UniProtKB">
        <authorList>
            <consortium name="EnsemblMetazoa"/>
        </authorList>
    </citation>
    <scope>IDENTIFICATION</scope>
</reference>
<feature type="region of interest" description="Disordered" evidence="5">
    <location>
        <begin position="41"/>
        <end position="72"/>
    </location>
</feature>
<protein>
    <submittedName>
        <fullName evidence="7">Protein RRP5 -like protein</fullName>
    </submittedName>
</protein>
<comment type="subcellular location">
    <subcellularLocation>
        <location evidence="1">Nucleus</location>
        <location evidence="1">Nucleolus</location>
    </subcellularLocation>
</comment>
<gene>
    <name evidence="7" type="ORF">SSS_5401</name>
</gene>
<dbReference type="PANTHER" id="PTHR23270:SF10">
    <property type="entry name" value="PROTEIN RRP5 HOMOLOG"/>
    <property type="match status" value="1"/>
</dbReference>
<accession>A0A834VEA0</accession>
<dbReference type="OMA" id="EAACIMQ"/>
<dbReference type="SMART" id="SM00316">
    <property type="entry name" value="S1"/>
    <property type="match status" value="8"/>
</dbReference>
<dbReference type="SUPFAM" id="SSF50249">
    <property type="entry name" value="Nucleic acid-binding proteins"/>
    <property type="match status" value="4"/>
</dbReference>
<evidence type="ECO:0000256" key="3">
    <source>
        <dbReference type="ARBA" id="ARBA00022737"/>
    </source>
</evidence>
<dbReference type="OrthoDB" id="412781at2759"/>
<dbReference type="Pfam" id="PF00575">
    <property type="entry name" value="S1"/>
    <property type="match status" value="2"/>
</dbReference>
<name>A0A834VEA0_SARSC</name>
<dbReference type="Proteomes" id="UP000070412">
    <property type="component" value="Unassembled WGS sequence"/>
</dbReference>
<evidence type="ECO:0000313" key="7">
    <source>
        <dbReference type="EMBL" id="KAF7490633.1"/>
    </source>
</evidence>